<dbReference type="InterPro" id="IPR015495">
    <property type="entry name" value="Myb_TF_plants"/>
</dbReference>
<keyword evidence="2" id="KW-0238">DNA-binding</keyword>
<protein>
    <recommendedName>
        <fullName evidence="8">Myb-like domain-containing protein</fullName>
    </recommendedName>
</protein>
<evidence type="ECO:0000313" key="7">
    <source>
        <dbReference type="Proteomes" id="UP000729402"/>
    </source>
</evidence>
<evidence type="ECO:0000313" key="6">
    <source>
        <dbReference type="EMBL" id="KAG8059789.1"/>
    </source>
</evidence>
<gene>
    <name evidence="6" type="ORF">GUJ93_ZPchr0002g23120</name>
</gene>
<proteinExistence type="predicted"/>
<feature type="domain" description="HTH myb-type" evidence="5">
    <location>
        <begin position="11"/>
        <end position="57"/>
    </location>
</feature>
<evidence type="ECO:0008006" key="8">
    <source>
        <dbReference type="Google" id="ProtNLM"/>
    </source>
</evidence>
<reference evidence="6" key="1">
    <citation type="journal article" date="2021" name="bioRxiv">
        <title>Whole Genome Assembly and Annotation of Northern Wild Rice, Zizania palustris L., Supports a Whole Genome Duplication in the Zizania Genus.</title>
        <authorList>
            <person name="Haas M."/>
            <person name="Kono T."/>
            <person name="Macchietto M."/>
            <person name="Millas R."/>
            <person name="McGilp L."/>
            <person name="Shao M."/>
            <person name="Duquette J."/>
            <person name="Hirsch C.N."/>
            <person name="Kimball J."/>
        </authorList>
    </citation>
    <scope>NUCLEOTIDE SEQUENCE</scope>
    <source>
        <tissue evidence="6">Fresh leaf tissue</tissue>
    </source>
</reference>
<dbReference type="AlphaFoldDB" id="A0A8J5S3C6"/>
<dbReference type="SMART" id="SM00717">
    <property type="entry name" value="SANT"/>
    <property type="match status" value="1"/>
</dbReference>
<keyword evidence="7" id="KW-1185">Reference proteome</keyword>
<dbReference type="Pfam" id="PF00249">
    <property type="entry name" value="Myb_DNA-binding"/>
    <property type="match status" value="1"/>
</dbReference>
<reference evidence="6" key="2">
    <citation type="submission" date="2021-02" db="EMBL/GenBank/DDBJ databases">
        <authorList>
            <person name="Kimball J.A."/>
            <person name="Haas M.W."/>
            <person name="Macchietto M."/>
            <person name="Kono T."/>
            <person name="Duquette J."/>
            <person name="Shao M."/>
        </authorList>
    </citation>
    <scope>NUCLEOTIDE SEQUENCE</scope>
    <source>
        <tissue evidence="6">Fresh leaf tissue</tissue>
    </source>
</reference>
<dbReference type="PROSITE" id="PS50090">
    <property type="entry name" value="MYB_LIKE"/>
    <property type="match status" value="1"/>
</dbReference>
<evidence type="ECO:0000256" key="2">
    <source>
        <dbReference type="ARBA" id="ARBA00023125"/>
    </source>
</evidence>
<dbReference type="CDD" id="cd00167">
    <property type="entry name" value="SANT"/>
    <property type="match status" value="1"/>
</dbReference>
<evidence type="ECO:0000259" key="5">
    <source>
        <dbReference type="PROSITE" id="PS51294"/>
    </source>
</evidence>
<dbReference type="Proteomes" id="UP000729402">
    <property type="component" value="Unassembled WGS sequence"/>
</dbReference>
<comment type="caution">
    <text evidence="6">The sequence shown here is derived from an EMBL/GenBank/DDBJ whole genome shotgun (WGS) entry which is preliminary data.</text>
</comment>
<feature type="domain" description="Myb-like" evidence="4">
    <location>
        <begin position="11"/>
        <end position="57"/>
    </location>
</feature>
<dbReference type="GO" id="GO:0005634">
    <property type="term" value="C:nucleus"/>
    <property type="evidence" value="ECO:0007669"/>
    <property type="project" value="UniProtKB-SubCell"/>
</dbReference>
<dbReference type="PANTHER" id="PTHR47999:SF14">
    <property type="entry name" value="TRANSCRIPTION FACTOR MYB13-LIKE"/>
    <property type="match status" value="1"/>
</dbReference>
<evidence type="ECO:0000256" key="3">
    <source>
        <dbReference type="ARBA" id="ARBA00023242"/>
    </source>
</evidence>
<accession>A0A8J5S3C6</accession>
<organism evidence="6 7">
    <name type="scientific">Zizania palustris</name>
    <name type="common">Northern wild rice</name>
    <dbReference type="NCBI Taxonomy" id="103762"/>
    <lineage>
        <taxon>Eukaryota</taxon>
        <taxon>Viridiplantae</taxon>
        <taxon>Streptophyta</taxon>
        <taxon>Embryophyta</taxon>
        <taxon>Tracheophyta</taxon>
        <taxon>Spermatophyta</taxon>
        <taxon>Magnoliopsida</taxon>
        <taxon>Liliopsida</taxon>
        <taxon>Poales</taxon>
        <taxon>Poaceae</taxon>
        <taxon>BOP clade</taxon>
        <taxon>Oryzoideae</taxon>
        <taxon>Oryzeae</taxon>
        <taxon>Zizaniinae</taxon>
        <taxon>Zizania</taxon>
    </lineage>
</organism>
<dbReference type="GO" id="GO:0003677">
    <property type="term" value="F:DNA binding"/>
    <property type="evidence" value="ECO:0007669"/>
    <property type="project" value="UniProtKB-KW"/>
</dbReference>
<dbReference type="InterPro" id="IPR017930">
    <property type="entry name" value="Myb_dom"/>
</dbReference>
<keyword evidence="3" id="KW-0539">Nucleus</keyword>
<dbReference type="PROSITE" id="PS51294">
    <property type="entry name" value="HTH_MYB"/>
    <property type="match status" value="1"/>
</dbReference>
<sequence>MGRGRAPCCAKVGLNRGSWTPQEDMRLIAYIQKHGHANWRALPKQAGFRGGQACFERDFWISVGRGLRGKSSKGVESAGVLDHTVLSSLGFVSDGVDGDPFSDRPCTMAEIVGSDGDQTVTDQQLVIAAVPIRSQPVRQKQPRKAKKRQNPLVATRQSARIKRDGVPIPVKAQLRADYKDDISDVGIELGSSPAEIERNISLIRAKEMAQAMISLAQINSVKGKMANTCIPVMIGGDFNMIRFPSDKSQGVIHWKWLDEFNDFIGVNELEELGLRRRRTRFEPGEPGSSGRLDARGAGSSVMVAAKVVRVGPRVEACQVKAESAERGSD</sequence>
<evidence type="ECO:0000256" key="1">
    <source>
        <dbReference type="ARBA" id="ARBA00004123"/>
    </source>
</evidence>
<dbReference type="EMBL" id="JAAALK010000287">
    <property type="protein sequence ID" value="KAG8059789.1"/>
    <property type="molecule type" value="Genomic_DNA"/>
</dbReference>
<dbReference type="PANTHER" id="PTHR47999">
    <property type="entry name" value="TRANSCRIPTION FACTOR MYB8-RELATED-RELATED"/>
    <property type="match status" value="1"/>
</dbReference>
<comment type="subcellular location">
    <subcellularLocation>
        <location evidence="1">Nucleus</location>
    </subcellularLocation>
</comment>
<dbReference type="OrthoDB" id="675359at2759"/>
<name>A0A8J5S3C6_ZIZPA</name>
<dbReference type="InterPro" id="IPR001005">
    <property type="entry name" value="SANT/Myb"/>
</dbReference>
<evidence type="ECO:0000259" key="4">
    <source>
        <dbReference type="PROSITE" id="PS50090"/>
    </source>
</evidence>